<organism evidence="4 5">
    <name type="scientific">Chaetomium globosum (strain ATCC 6205 / CBS 148.51 / DSM 1962 / NBRC 6347 / NRRL 1970)</name>
    <name type="common">Soil fungus</name>
    <dbReference type="NCBI Taxonomy" id="306901"/>
    <lineage>
        <taxon>Eukaryota</taxon>
        <taxon>Fungi</taxon>
        <taxon>Dikarya</taxon>
        <taxon>Ascomycota</taxon>
        <taxon>Pezizomycotina</taxon>
        <taxon>Sordariomycetes</taxon>
        <taxon>Sordariomycetidae</taxon>
        <taxon>Sordariales</taxon>
        <taxon>Chaetomiaceae</taxon>
        <taxon>Chaetomium</taxon>
    </lineage>
</organism>
<dbReference type="STRING" id="306901.Q2GWQ0"/>
<name>Q2GWQ0_CHAGB</name>
<dbReference type="EMBL" id="CH408033">
    <property type="protein sequence ID" value="EAQ86351.1"/>
    <property type="molecule type" value="Genomic_DNA"/>
</dbReference>
<dbReference type="OMA" id="CEARHIA"/>
<dbReference type="InterPro" id="IPR002035">
    <property type="entry name" value="VWF_A"/>
</dbReference>
<feature type="compositionally biased region" description="Polar residues" evidence="1">
    <location>
        <begin position="964"/>
        <end position="975"/>
    </location>
</feature>
<dbReference type="RefSeq" id="XP_001225260.1">
    <property type="nucleotide sequence ID" value="XM_001225259.1"/>
</dbReference>
<dbReference type="InterPro" id="IPR036465">
    <property type="entry name" value="vWFA_dom_sf"/>
</dbReference>
<dbReference type="PANTHER" id="PTHR45737">
    <property type="entry name" value="VON WILLEBRAND FACTOR A DOMAIN-CONTAINING PROTEIN 5A"/>
    <property type="match status" value="1"/>
</dbReference>
<accession>Q2GWQ0</accession>
<dbReference type="GeneID" id="4393501"/>
<dbReference type="eggNOG" id="KOG1037">
    <property type="taxonomic scope" value="Eukaryota"/>
</dbReference>
<dbReference type="PROSITE" id="PS50234">
    <property type="entry name" value="VWFA"/>
    <property type="match status" value="1"/>
</dbReference>
<proteinExistence type="predicted"/>
<dbReference type="HOGENOM" id="CLU_291863_0_0_1"/>
<evidence type="ECO:0000259" key="2">
    <source>
        <dbReference type="PROSITE" id="PS50234"/>
    </source>
</evidence>
<dbReference type="OrthoDB" id="1729737at2759"/>
<dbReference type="VEuPathDB" id="FungiDB:CHGG_07604"/>
<dbReference type="InterPro" id="IPR013694">
    <property type="entry name" value="VIT"/>
</dbReference>
<evidence type="ECO:0000313" key="5">
    <source>
        <dbReference type="Proteomes" id="UP000001056"/>
    </source>
</evidence>
<protein>
    <recommendedName>
        <fullName evidence="6">VWFA domain-containing protein</fullName>
    </recommendedName>
</protein>
<feature type="domain" description="VIT" evidence="3">
    <location>
        <begin position="91"/>
        <end position="222"/>
    </location>
</feature>
<dbReference type="AlphaFoldDB" id="Q2GWQ0"/>
<dbReference type="SUPFAM" id="SSF53300">
    <property type="entry name" value="vWA-like"/>
    <property type="match status" value="1"/>
</dbReference>
<feature type="compositionally biased region" description="Basic and acidic residues" evidence="1">
    <location>
        <begin position="850"/>
        <end position="861"/>
    </location>
</feature>
<feature type="region of interest" description="Disordered" evidence="1">
    <location>
        <begin position="845"/>
        <end position="1045"/>
    </location>
</feature>
<feature type="compositionally biased region" description="Basic and acidic residues" evidence="1">
    <location>
        <begin position="898"/>
        <end position="937"/>
    </location>
</feature>
<dbReference type="PROSITE" id="PS51468">
    <property type="entry name" value="VIT"/>
    <property type="match status" value="1"/>
</dbReference>
<feature type="compositionally biased region" description="Basic and acidic residues" evidence="1">
    <location>
        <begin position="876"/>
        <end position="891"/>
    </location>
</feature>
<keyword evidence="5" id="KW-1185">Reference proteome</keyword>
<reference evidence="5" key="1">
    <citation type="journal article" date="2015" name="Genome Announc.">
        <title>Draft genome sequence of the cellulolytic fungus Chaetomium globosum.</title>
        <authorList>
            <person name="Cuomo C.A."/>
            <person name="Untereiner W.A."/>
            <person name="Ma L.-J."/>
            <person name="Grabherr M."/>
            <person name="Birren B.W."/>
        </authorList>
    </citation>
    <scope>NUCLEOTIDE SEQUENCE [LARGE SCALE GENOMIC DNA]</scope>
    <source>
        <strain evidence="5">ATCC 6205 / CBS 148.51 / DSM 1962 / NBRC 6347 / NRRL 1970</strain>
    </source>
</reference>
<dbReference type="InParanoid" id="Q2GWQ0"/>
<dbReference type="Pfam" id="PF13768">
    <property type="entry name" value="VWA_3"/>
    <property type="match status" value="1"/>
</dbReference>
<dbReference type="PANTHER" id="PTHR45737:SF6">
    <property type="entry name" value="VON WILLEBRAND FACTOR A DOMAIN-CONTAINING PROTEIN 5A"/>
    <property type="match status" value="1"/>
</dbReference>
<feature type="compositionally biased region" description="Polar residues" evidence="1">
    <location>
        <begin position="1017"/>
        <end position="1028"/>
    </location>
</feature>
<evidence type="ECO:0000256" key="1">
    <source>
        <dbReference type="SAM" id="MobiDB-lite"/>
    </source>
</evidence>
<dbReference type="Proteomes" id="UP000001056">
    <property type="component" value="Unassembled WGS sequence"/>
</dbReference>
<dbReference type="Gene3D" id="3.40.50.410">
    <property type="entry name" value="von Willebrand factor, type A domain"/>
    <property type="match status" value="1"/>
</dbReference>
<sequence>MARYQNRLNRIFSAGIVWDPEEPLPEELQDDLFRSNSETQDILDVLNFRTGYSAAAHVDGPFRDPAQITQPLIQWGQQIAATWPVEGAKKNLPRFTVQEQGRNVLPPLSVTVNAFIVQDTARVTVTQLFWNDSGIPIKKAAFTFPLATGCTVTDFSCRIGANKIIKGTVKPKEEAREAFRDHIRQHDTAAGLLEQETPEIFTTTLGNVPEKTKVKVELTYISVLKHRFADNNNTTTLTIPTSIAPRYGDAPEEYNDAATTNVPQGLSLEVEIVETEKIASIVSPSHAIAVTRRRGARTAQSFADLAGEDDRSNVETASVALESGRVFLDKDFVLDIVTTPDGNNENPQAWLEEHPSLPNHKTLMLTLPSGFLARKAPPVQQSEILFLADCSGSMKDKIRPLRSAMQFFLKGIPEGRKFNIWCFGTKYASWQPQSVDYTEESLNSALSWVERDMRANMGGTELLPAVQAIVAAREKALMTDVIVLTDGQTWRLEQTLDLIQKTRGLTEGRVRFFALGIGRAVSHALVDGIAKAGGGYAEVVQEASQGGWEDRVVSMAKAALMSAHLGPLHLEFNIQDQTGDMRSSTLADAKRSPADISALNPFDRNRVYFHLDCLKDSESIKSIRVEVQANYDTQTLNIPVTILDKRDTTLHRLAARAMLEDLEQGRSHIHLGPNRPIPGSWQETNIVRKEAEAIACKWSLVSKWTSFFLAEEPYAPTEDDAFMGEVVEIQVSPGDDLLQPHGAVKHIAAIEPADSHIQIAVEGRPAQYTSYSCSPGGSSGSFPVRSLLDFEFRYPEGTLSPPCEARHIAQPGAPGGVNPPRLPLEFSATVKDEKVNIERSHAKYQLDQGHNFERRGPDHHTTTSCPPMAPGAPPVVHERSSDVRRKEEPHDYYLVARSTERASRTRARNDEKYDALQERLRSRFDSSEQRSRGKDSDPGSSSRSDGDTKAGPPKVNISAPPKVNISTPPKVNISTPMGRPYDWDSSSTSEWQFDSIIFSPLSSPSNYDPRKPPTPAEETSQTPNQPRSITRPLRRHVPPTDGQPR</sequence>
<gene>
    <name evidence="4" type="ORF">CHGG_07604</name>
</gene>
<dbReference type="Pfam" id="PF08487">
    <property type="entry name" value="VIT"/>
    <property type="match status" value="1"/>
</dbReference>
<evidence type="ECO:0000313" key="4">
    <source>
        <dbReference type="EMBL" id="EAQ86351.1"/>
    </source>
</evidence>
<feature type="domain" description="VWFA" evidence="2">
    <location>
        <begin position="383"/>
        <end position="556"/>
    </location>
</feature>
<evidence type="ECO:0008006" key="6">
    <source>
        <dbReference type="Google" id="ProtNLM"/>
    </source>
</evidence>
<evidence type="ECO:0000259" key="3">
    <source>
        <dbReference type="PROSITE" id="PS51468"/>
    </source>
</evidence>
<dbReference type="SMART" id="SM00609">
    <property type="entry name" value="VIT"/>
    <property type="match status" value="1"/>
</dbReference>